<reference evidence="1" key="1">
    <citation type="journal article" date="2015" name="Nature">
        <title>Complex archaea that bridge the gap between prokaryotes and eukaryotes.</title>
        <authorList>
            <person name="Spang A."/>
            <person name="Saw J.H."/>
            <person name="Jorgensen S.L."/>
            <person name="Zaremba-Niedzwiedzka K."/>
            <person name="Martijn J."/>
            <person name="Lind A.E."/>
            <person name="van Eijk R."/>
            <person name="Schleper C."/>
            <person name="Guy L."/>
            <person name="Ettema T.J."/>
        </authorList>
    </citation>
    <scope>NUCLEOTIDE SEQUENCE</scope>
</reference>
<name>A0A0F9CDI6_9ZZZZ</name>
<protein>
    <submittedName>
        <fullName evidence="1">Uncharacterized protein</fullName>
    </submittedName>
</protein>
<gene>
    <name evidence="1" type="ORF">LCGC14_2415120</name>
</gene>
<feature type="non-terminal residue" evidence="1">
    <location>
        <position position="36"/>
    </location>
</feature>
<comment type="caution">
    <text evidence="1">The sequence shown here is derived from an EMBL/GenBank/DDBJ whole genome shotgun (WGS) entry which is preliminary data.</text>
</comment>
<dbReference type="AlphaFoldDB" id="A0A0F9CDI6"/>
<dbReference type="EMBL" id="LAZR01036586">
    <property type="protein sequence ID" value="KKL24462.1"/>
    <property type="molecule type" value="Genomic_DNA"/>
</dbReference>
<accession>A0A0F9CDI6</accession>
<evidence type="ECO:0000313" key="1">
    <source>
        <dbReference type="EMBL" id="KKL24462.1"/>
    </source>
</evidence>
<proteinExistence type="predicted"/>
<organism evidence="1">
    <name type="scientific">marine sediment metagenome</name>
    <dbReference type="NCBI Taxonomy" id="412755"/>
    <lineage>
        <taxon>unclassified sequences</taxon>
        <taxon>metagenomes</taxon>
        <taxon>ecological metagenomes</taxon>
    </lineage>
</organism>
<sequence>MGSSGGQSISTTCKPVTNADYDAKSKAKIMPSVVGA</sequence>